<sequence length="153" mass="16694">MPQRLQQSTRRTAFIADTTALILFFTTTGILNERFIAGMTWDQVLHARLLGAALMIPVARPYGIWRDWVMTRAGQGRVSRLLWDSIALVSFQVPIYAAIIGFSGASGEGLVRGTLGAAVMMLALGRPYGAFLNRVRKLFGLPPGGDKPMSLKG</sequence>
<evidence type="ECO:0000256" key="1">
    <source>
        <dbReference type="ARBA" id="ARBA00022448"/>
    </source>
</evidence>
<organism evidence="9 10">
    <name type="scientific">Pseudomonas zeae</name>
    <dbReference type="NCBI Taxonomy" id="2745510"/>
    <lineage>
        <taxon>Bacteria</taxon>
        <taxon>Pseudomonadati</taxon>
        <taxon>Pseudomonadota</taxon>
        <taxon>Gammaproteobacteria</taxon>
        <taxon>Pseudomonadales</taxon>
        <taxon>Pseudomonadaceae</taxon>
        <taxon>Pseudomonas</taxon>
    </lineage>
</organism>
<comment type="similarity">
    <text evidence="8">Belongs to the AlaE exporter family.</text>
</comment>
<reference evidence="9" key="1">
    <citation type="journal article" date="2020" name="Microorganisms">
        <title>Reliable Identification of Environmental Pseudomonas Isolates Using the rpoD Gene.</title>
        <authorList>
            <consortium name="The Broad Institute Genome Sequencing Platform"/>
            <person name="Girard L."/>
            <person name="Lood C."/>
            <person name="Rokni-Zadeh H."/>
            <person name="van Noort V."/>
            <person name="Lavigne R."/>
            <person name="De Mot R."/>
        </authorList>
    </citation>
    <scope>NUCLEOTIDE SEQUENCE</scope>
    <source>
        <strain evidence="9">OE 48.2</strain>
    </source>
</reference>
<keyword evidence="2 8" id="KW-1003">Cell membrane</keyword>
<dbReference type="GO" id="GO:0034639">
    <property type="term" value="F:L-amino acid efflux transmembrane transporter activity"/>
    <property type="evidence" value="ECO:0007669"/>
    <property type="project" value="UniProtKB-UniRule"/>
</dbReference>
<dbReference type="GO" id="GO:0005886">
    <property type="term" value="C:plasma membrane"/>
    <property type="evidence" value="ECO:0007669"/>
    <property type="project" value="UniProtKB-SubCell"/>
</dbReference>
<evidence type="ECO:0000256" key="3">
    <source>
        <dbReference type="ARBA" id="ARBA00022519"/>
    </source>
</evidence>
<keyword evidence="4 8" id="KW-0812">Transmembrane</keyword>
<evidence type="ECO:0000313" key="9">
    <source>
        <dbReference type="EMBL" id="QXI14524.1"/>
    </source>
</evidence>
<reference evidence="9" key="2">
    <citation type="journal article" date="2021" name="Microorganisms">
        <title>The Ever-Expanding Pseudomonas Genus: Description of 43 New Species and Partition of the Pseudomonas putida Group.</title>
        <authorList>
            <person name="Girard L."/>
            <person name="Lood C."/>
            <person name="Hofte M."/>
            <person name="Vandamme P."/>
            <person name="Rokni-Zadeh H."/>
            <person name="van Noort V."/>
            <person name="Lavigne R."/>
            <person name="De Mot R."/>
        </authorList>
    </citation>
    <scope>NUCLEOTIDE SEQUENCE</scope>
    <source>
        <strain evidence="9">OE 48.2</strain>
    </source>
</reference>
<keyword evidence="7 8" id="KW-0472">Membrane</keyword>
<evidence type="ECO:0000256" key="5">
    <source>
        <dbReference type="ARBA" id="ARBA00022970"/>
    </source>
</evidence>
<feature type="transmembrane region" description="Helical" evidence="8">
    <location>
        <begin position="12"/>
        <end position="31"/>
    </location>
</feature>
<protein>
    <recommendedName>
        <fullName evidence="8">L-alanine exporter AlaE</fullName>
    </recommendedName>
</protein>
<evidence type="ECO:0000256" key="7">
    <source>
        <dbReference type="ARBA" id="ARBA00023136"/>
    </source>
</evidence>
<proteinExistence type="inferred from homology"/>
<dbReference type="Pfam" id="PF06610">
    <property type="entry name" value="AlaE"/>
    <property type="match status" value="1"/>
</dbReference>
<comment type="subcellular location">
    <subcellularLocation>
        <location evidence="8">Cell inner membrane</location>
        <topology evidence="8">Multi-pass membrane protein</topology>
    </subcellularLocation>
</comment>
<dbReference type="RefSeq" id="WP_186622198.1">
    <property type="nucleotide sequence ID" value="NZ_CP077090.1"/>
</dbReference>
<name>A0A9E6NV04_9PSED</name>
<evidence type="ECO:0000256" key="2">
    <source>
        <dbReference type="ARBA" id="ARBA00022475"/>
    </source>
</evidence>
<dbReference type="AlphaFoldDB" id="A0A9E6NV04"/>
<dbReference type="EMBL" id="CP077090">
    <property type="protein sequence ID" value="QXI14524.1"/>
    <property type="molecule type" value="Genomic_DNA"/>
</dbReference>
<keyword evidence="3 8" id="KW-0997">Cell inner membrane</keyword>
<dbReference type="HAMAP" id="MF_00914">
    <property type="entry name" value="L_Ala_exporter"/>
    <property type="match status" value="1"/>
</dbReference>
<keyword evidence="6 8" id="KW-1133">Transmembrane helix</keyword>
<evidence type="ECO:0000256" key="8">
    <source>
        <dbReference type="HAMAP-Rule" id="MF_00914"/>
    </source>
</evidence>
<gene>
    <name evidence="8" type="primary">alaE</name>
    <name evidence="9" type="ORF">HU754_014260</name>
</gene>
<dbReference type="InterPro" id="IPR010574">
    <property type="entry name" value="Ala_export_AlaE"/>
</dbReference>
<accession>A0A9E6NV04</accession>
<comment type="function">
    <text evidence="8">Exports L-alanine.</text>
</comment>
<dbReference type="Proteomes" id="UP000627092">
    <property type="component" value="Chromosome"/>
</dbReference>
<evidence type="ECO:0000256" key="6">
    <source>
        <dbReference type="ARBA" id="ARBA00022989"/>
    </source>
</evidence>
<dbReference type="GO" id="GO:0032973">
    <property type="term" value="P:amino acid export across plasma membrane"/>
    <property type="evidence" value="ECO:0007669"/>
    <property type="project" value="UniProtKB-UniRule"/>
</dbReference>
<feature type="transmembrane region" description="Helical" evidence="8">
    <location>
        <begin position="43"/>
        <end position="60"/>
    </location>
</feature>
<evidence type="ECO:0000313" key="10">
    <source>
        <dbReference type="Proteomes" id="UP000627092"/>
    </source>
</evidence>
<evidence type="ECO:0000256" key="4">
    <source>
        <dbReference type="ARBA" id="ARBA00022692"/>
    </source>
</evidence>
<keyword evidence="1 8" id="KW-0813">Transport</keyword>
<keyword evidence="5 8" id="KW-0029">Amino-acid transport</keyword>
<feature type="transmembrane region" description="Helical" evidence="8">
    <location>
        <begin position="81"/>
        <end position="103"/>
    </location>
</feature>
<feature type="transmembrane region" description="Helical" evidence="8">
    <location>
        <begin position="109"/>
        <end position="129"/>
    </location>
</feature>
<dbReference type="KEGG" id="pze:HU754_014260"/>